<comment type="caution">
    <text evidence="2">The sequence shown here is derived from an EMBL/GenBank/DDBJ whole genome shotgun (WGS) entry which is preliminary data.</text>
</comment>
<evidence type="ECO:0000313" key="2">
    <source>
        <dbReference type="EMBL" id="RVT57236.1"/>
    </source>
</evidence>
<dbReference type="EMBL" id="RZTZ01000018">
    <property type="protein sequence ID" value="RVT57236.1"/>
    <property type="molecule type" value="Genomic_DNA"/>
</dbReference>
<dbReference type="Gene3D" id="1.10.30.50">
    <property type="match status" value="1"/>
</dbReference>
<keyword evidence="2" id="KW-0540">Nuclease</keyword>
<dbReference type="InterPro" id="IPR003615">
    <property type="entry name" value="HNH_nuc"/>
</dbReference>
<accession>A0A437K457</accession>
<dbReference type="Proteomes" id="UP000288024">
    <property type="component" value="Unassembled WGS sequence"/>
</dbReference>
<gene>
    <name evidence="2" type="ORF">EM808_25205</name>
</gene>
<proteinExistence type="predicted"/>
<dbReference type="GO" id="GO:0004519">
    <property type="term" value="F:endonuclease activity"/>
    <property type="evidence" value="ECO:0007669"/>
    <property type="project" value="UniProtKB-KW"/>
</dbReference>
<dbReference type="GO" id="GO:0008270">
    <property type="term" value="F:zinc ion binding"/>
    <property type="evidence" value="ECO:0007669"/>
    <property type="project" value="InterPro"/>
</dbReference>
<dbReference type="Pfam" id="PF01844">
    <property type="entry name" value="HNH"/>
    <property type="match status" value="1"/>
</dbReference>
<sequence length="206" mass="24213">MSLKTSKKTIFRKNTPMKRIVEYVAEADYKSYREFLKEDFKGRCGYCDSFYGIVKKDYHIDHFVPRRLIKKFITHKHLENDYTNLVYSCPSCNISKSGKWISENPDIDLVDEEGFINPCSDNYTSLFYRDQTGAIKAVENNKTATYIHKELNLSLERHKVTWNIEQLVNLIENIEESPNPTLKETLSNSLLENLRTHFELVLKDDE</sequence>
<dbReference type="CDD" id="cd00085">
    <property type="entry name" value="HNHc"/>
    <property type="match status" value="1"/>
</dbReference>
<dbReference type="SMART" id="SM00507">
    <property type="entry name" value="HNHc"/>
    <property type="match status" value="1"/>
</dbReference>
<dbReference type="RefSeq" id="WP_127742064.1">
    <property type="nucleotide sequence ID" value="NZ_RZTZ01000018.1"/>
</dbReference>
<evidence type="ECO:0000313" key="3">
    <source>
        <dbReference type="Proteomes" id="UP000288024"/>
    </source>
</evidence>
<feature type="domain" description="HNH nuclease" evidence="1">
    <location>
        <begin position="31"/>
        <end position="94"/>
    </location>
</feature>
<keyword evidence="3" id="KW-1185">Reference proteome</keyword>
<evidence type="ECO:0000259" key="1">
    <source>
        <dbReference type="SMART" id="SM00507"/>
    </source>
</evidence>
<organism evidence="2 3">
    <name type="scientific">Niallia taxi</name>
    <dbReference type="NCBI Taxonomy" id="2499688"/>
    <lineage>
        <taxon>Bacteria</taxon>
        <taxon>Bacillati</taxon>
        <taxon>Bacillota</taxon>
        <taxon>Bacilli</taxon>
        <taxon>Bacillales</taxon>
        <taxon>Bacillaceae</taxon>
        <taxon>Niallia</taxon>
    </lineage>
</organism>
<keyword evidence="2" id="KW-0255">Endonuclease</keyword>
<dbReference type="GO" id="GO:0003676">
    <property type="term" value="F:nucleic acid binding"/>
    <property type="evidence" value="ECO:0007669"/>
    <property type="project" value="InterPro"/>
</dbReference>
<dbReference type="InterPro" id="IPR002711">
    <property type="entry name" value="HNH"/>
</dbReference>
<name>A0A437K457_9BACI</name>
<keyword evidence="2" id="KW-0378">Hydrolase</keyword>
<dbReference type="AlphaFoldDB" id="A0A437K457"/>
<reference evidence="2 3" key="1">
    <citation type="submission" date="2019-01" db="EMBL/GenBank/DDBJ databases">
        <title>Bacillus sp. M5HDSG1-1, whole genome shotgun sequence.</title>
        <authorList>
            <person name="Tuo L."/>
        </authorList>
    </citation>
    <scope>NUCLEOTIDE SEQUENCE [LARGE SCALE GENOMIC DNA]</scope>
    <source>
        <strain evidence="2 3">M5HDSG1-1</strain>
    </source>
</reference>
<protein>
    <submittedName>
        <fullName evidence="2">HNH endonuclease</fullName>
    </submittedName>
</protein>